<feature type="region of interest" description="Disordered" evidence="1">
    <location>
        <begin position="252"/>
        <end position="330"/>
    </location>
</feature>
<keyword evidence="3" id="KW-1185">Reference proteome</keyword>
<evidence type="ECO:0000256" key="1">
    <source>
        <dbReference type="SAM" id="MobiDB-lite"/>
    </source>
</evidence>
<organism evidence="2 3">
    <name type="scientific">Pseudomonas paracarnis</name>
    <dbReference type="NCBI Taxonomy" id="2750625"/>
    <lineage>
        <taxon>Bacteria</taxon>
        <taxon>Pseudomonadati</taxon>
        <taxon>Pseudomonadota</taxon>
        <taxon>Gammaproteobacteria</taxon>
        <taxon>Pseudomonadales</taxon>
        <taxon>Pseudomonadaceae</taxon>
        <taxon>Pseudomonas</taxon>
    </lineage>
</organism>
<evidence type="ECO:0000313" key="3">
    <source>
        <dbReference type="Proteomes" id="UP001336015"/>
    </source>
</evidence>
<reference evidence="2 3" key="1">
    <citation type="journal article" date="2023" name="Int J Dairy Technol">
        <title>Genome based analysis of Pseudomonas paracarnis RQ057, a strain responsible for blue discoloration spoilage in processed cheese.</title>
        <authorList>
            <person name="Rodrigues Rd.S."/>
            <person name="Machado S.G."/>
            <person name="de Carvalho A.F."/>
            <person name="Nero L.A."/>
        </authorList>
    </citation>
    <scope>NUCLEOTIDE SEQUENCE [LARGE SCALE GENOMIC DNA]</scope>
    <source>
        <strain evidence="2 3">RQ057</strain>
    </source>
</reference>
<dbReference type="Proteomes" id="UP001336015">
    <property type="component" value="Unassembled WGS sequence"/>
</dbReference>
<feature type="region of interest" description="Disordered" evidence="1">
    <location>
        <begin position="27"/>
        <end position="51"/>
    </location>
</feature>
<name>A0ABU6BQF0_9PSED</name>
<comment type="caution">
    <text evidence="2">The sequence shown here is derived from an EMBL/GenBank/DDBJ whole genome shotgun (WGS) entry which is preliminary data.</text>
</comment>
<accession>A0ABU6BQF0</accession>
<proteinExistence type="predicted"/>
<evidence type="ECO:0008006" key="4">
    <source>
        <dbReference type="Google" id="ProtNLM"/>
    </source>
</evidence>
<dbReference type="RefSeq" id="WP_324835950.1">
    <property type="nucleotide sequence ID" value="NZ_JAJGWQ010000003.1"/>
</dbReference>
<protein>
    <recommendedName>
        <fullName evidence="4">Large polyvalent protein-associated domain-containing protein</fullName>
    </recommendedName>
</protein>
<feature type="compositionally biased region" description="Basic and acidic residues" evidence="1">
    <location>
        <begin position="275"/>
        <end position="288"/>
    </location>
</feature>
<evidence type="ECO:0000313" key="2">
    <source>
        <dbReference type="EMBL" id="MEB3782407.1"/>
    </source>
</evidence>
<dbReference type="EMBL" id="JAJGWQ010000003">
    <property type="protein sequence ID" value="MEB3782407.1"/>
    <property type="molecule type" value="Genomic_DNA"/>
</dbReference>
<gene>
    <name evidence="2" type="ORF">LLW09_07540</name>
</gene>
<sequence length="444" mass="49822">MSTKLRKIAQQASLGARNLYEDNPFVERVEPTLGESQENEAEPENNSVSESIALKKDSYKSFAGIGDDIPEYLEEAVNHAPKTPTEIEREKKFSELLEELIRGQGYNFKASPGLYKALEGQQRVATFKENGSMTYHKPDVDGAHMQEYIKLLCEQRFAHQTKPVNLTINEKLIQNEDTRIAFFRNSISTLVDNGVDIERVRITNKAYRYLLDEFKQNAVELELGNHNAESKAHSKIRKEPDLNMSSAVKGMDKKAANDGDAPGELLISNGPDPEVVNKPEPLKPEPAKPGKVTAVEDSASIEPAKAFEPSAKQSDIKEKELTSDATSEVKGQIESATFLEKPIKDPFDVSLKEDGFYQTVDEKAFNVDDLLNEDVSFADVFPEITKDDPLFAPDFHAPKPEAIKEKPTLEKCALVQNSKKLEEMFKNEDINSEIKKKHRNLIKP</sequence>